<comment type="caution">
    <text evidence="8">The sequence shown here is derived from an EMBL/GenBank/DDBJ whole genome shotgun (WGS) entry which is preliminary data.</text>
</comment>
<protein>
    <submittedName>
        <fullName evidence="8">Cryptochrome/photolyase family protein</fullName>
        <ecNumber evidence="8">4.1.99.3</ecNumber>
    </submittedName>
</protein>
<dbReference type="InterPro" id="IPR002081">
    <property type="entry name" value="Cryptochrome/DNA_photolyase_1"/>
</dbReference>
<keyword evidence="5 6" id="KW-0157">Chromophore</keyword>
<dbReference type="PROSITE" id="PS00394">
    <property type="entry name" value="DNA_PHOTOLYASES_1_1"/>
    <property type="match status" value="1"/>
</dbReference>
<dbReference type="InterPro" id="IPR014729">
    <property type="entry name" value="Rossmann-like_a/b/a_fold"/>
</dbReference>
<evidence type="ECO:0000259" key="7">
    <source>
        <dbReference type="PROSITE" id="PS51645"/>
    </source>
</evidence>
<evidence type="ECO:0000256" key="4">
    <source>
        <dbReference type="ARBA" id="ARBA00022827"/>
    </source>
</evidence>
<sequence length="433" mass="51012">MIEKSVVIFWFRRDLRLDDNRGLCRALSHGGKVLPLFIFDTDILDALNSRKDRRLVYIQQALVRLQTELRKQGSDICVRHGVPEMIFRELLKTYCISAVYCNEDYEPEAIRRDNDVREILEEHGVTFHTYKDQVIFDAREVRKADGSPYSVYTPYSRQWRAKLKKEDYTMEEPDVGQLLSIHLDPVPPLSAVGFLETGDRFDQPTLDERLIKDYDRFRDFPALDHTTHLGVALRFGTLSIRRCVAVALQHNETWLGELIWREFFMQILFHYPAVVNRCFKEKYEHVSWRNNESEFYHWCTGNTGYPLVDAGMRQLNQTGFMHNRVRMVAASFLTKHLLVDWRWGEAYFAEKLLDYELASNNGNWQWAAGCGCDAAPYFRIFNPQEQTKKFDKDLHYIKRWNPDFESLSCPPLVDHVYARERALKVYRAALADR</sequence>
<dbReference type="PRINTS" id="PR00147">
    <property type="entry name" value="DNAPHOTLYASE"/>
</dbReference>
<feature type="domain" description="Photolyase/cryptochrome alpha/beta" evidence="7">
    <location>
        <begin position="5"/>
        <end position="135"/>
    </location>
</feature>
<dbReference type="GO" id="GO:0003904">
    <property type="term" value="F:deoxyribodipyrimidine photo-lyase activity"/>
    <property type="evidence" value="ECO:0007669"/>
    <property type="project" value="UniProtKB-EC"/>
</dbReference>
<dbReference type="Gene3D" id="1.10.579.10">
    <property type="entry name" value="DNA Cyclobutane Dipyrimidine Photolyase, subunit A, domain 3"/>
    <property type="match status" value="1"/>
</dbReference>
<dbReference type="InterPro" id="IPR036134">
    <property type="entry name" value="Crypto/Photolyase_FAD-like_sf"/>
</dbReference>
<organism evidence="8 9">
    <name type="scientific">Sphingobacterium suaedae</name>
    <dbReference type="NCBI Taxonomy" id="1686402"/>
    <lineage>
        <taxon>Bacteria</taxon>
        <taxon>Pseudomonadati</taxon>
        <taxon>Bacteroidota</taxon>
        <taxon>Sphingobacteriia</taxon>
        <taxon>Sphingobacteriales</taxon>
        <taxon>Sphingobacteriaceae</taxon>
        <taxon>Sphingobacterium</taxon>
    </lineage>
</organism>
<dbReference type="EC" id="4.1.99.3" evidence="8"/>
<dbReference type="RefSeq" id="WP_380900012.1">
    <property type="nucleotide sequence ID" value="NZ_JBHUEG010000002.1"/>
</dbReference>
<dbReference type="Proteomes" id="UP001597545">
    <property type="component" value="Unassembled WGS sequence"/>
</dbReference>
<dbReference type="PROSITE" id="PS51645">
    <property type="entry name" value="PHR_CRY_ALPHA_BETA"/>
    <property type="match status" value="1"/>
</dbReference>
<dbReference type="SUPFAM" id="SSF52425">
    <property type="entry name" value="Cryptochrome/photolyase, N-terminal domain"/>
    <property type="match status" value="1"/>
</dbReference>
<accession>A0ABW5KC07</accession>
<gene>
    <name evidence="8" type="ORF">ACFSR5_01595</name>
</gene>
<reference evidence="9" key="1">
    <citation type="journal article" date="2019" name="Int. J. Syst. Evol. Microbiol.">
        <title>The Global Catalogue of Microorganisms (GCM) 10K type strain sequencing project: providing services to taxonomists for standard genome sequencing and annotation.</title>
        <authorList>
            <consortium name="The Broad Institute Genomics Platform"/>
            <consortium name="The Broad Institute Genome Sequencing Center for Infectious Disease"/>
            <person name="Wu L."/>
            <person name="Ma J."/>
        </authorList>
    </citation>
    <scope>NUCLEOTIDE SEQUENCE [LARGE SCALE GENOMIC DNA]</scope>
    <source>
        <strain evidence="9">KCTC 42662</strain>
    </source>
</reference>
<evidence type="ECO:0000256" key="5">
    <source>
        <dbReference type="ARBA" id="ARBA00022991"/>
    </source>
</evidence>
<evidence type="ECO:0000313" key="8">
    <source>
        <dbReference type="EMBL" id="MFD2546331.1"/>
    </source>
</evidence>
<dbReference type="Gene3D" id="1.25.40.80">
    <property type="match status" value="1"/>
</dbReference>
<dbReference type="InterPro" id="IPR005101">
    <property type="entry name" value="Cryptochr/Photolyase_FAD-bd"/>
</dbReference>
<dbReference type="PANTHER" id="PTHR11455:SF9">
    <property type="entry name" value="CRYPTOCHROME CIRCADIAN CLOCK 5 ISOFORM X1"/>
    <property type="match status" value="1"/>
</dbReference>
<proteinExistence type="inferred from homology"/>
<evidence type="ECO:0000256" key="2">
    <source>
        <dbReference type="ARBA" id="ARBA00001974"/>
    </source>
</evidence>
<evidence type="ECO:0000256" key="6">
    <source>
        <dbReference type="RuleBase" id="RU004182"/>
    </source>
</evidence>
<comment type="cofactor">
    <cofactor evidence="1">
        <name>(6R)-5,10-methylene-5,6,7,8-tetrahydrofolate</name>
        <dbReference type="ChEBI" id="CHEBI:15636"/>
    </cofactor>
</comment>
<keyword evidence="9" id="KW-1185">Reference proteome</keyword>
<evidence type="ECO:0000256" key="3">
    <source>
        <dbReference type="ARBA" id="ARBA00022630"/>
    </source>
</evidence>
<dbReference type="InterPro" id="IPR018394">
    <property type="entry name" value="DNA_photolyase_1_CS_C"/>
</dbReference>
<dbReference type="EMBL" id="JBHULR010000001">
    <property type="protein sequence ID" value="MFD2546331.1"/>
    <property type="molecule type" value="Genomic_DNA"/>
</dbReference>
<keyword evidence="8" id="KW-0456">Lyase</keyword>
<dbReference type="PROSITE" id="PS00691">
    <property type="entry name" value="DNA_PHOTOLYASES_1_2"/>
    <property type="match status" value="1"/>
</dbReference>
<comment type="cofactor">
    <cofactor evidence="2">
        <name>FAD</name>
        <dbReference type="ChEBI" id="CHEBI:57692"/>
    </cofactor>
</comment>
<dbReference type="PANTHER" id="PTHR11455">
    <property type="entry name" value="CRYPTOCHROME"/>
    <property type="match status" value="1"/>
</dbReference>
<dbReference type="InterPro" id="IPR036155">
    <property type="entry name" value="Crypto/Photolyase_N_sf"/>
</dbReference>
<comment type="similarity">
    <text evidence="6">Belongs to the DNA photolyase family.</text>
</comment>
<evidence type="ECO:0000256" key="1">
    <source>
        <dbReference type="ARBA" id="ARBA00001932"/>
    </source>
</evidence>
<keyword evidence="4 6" id="KW-0274">FAD</keyword>
<dbReference type="Pfam" id="PF03441">
    <property type="entry name" value="FAD_binding_7"/>
    <property type="match status" value="1"/>
</dbReference>
<dbReference type="InterPro" id="IPR006050">
    <property type="entry name" value="DNA_photolyase_N"/>
</dbReference>
<keyword evidence="3 6" id="KW-0285">Flavoprotein</keyword>
<name>A0ABW5KC07_9SPHI</name>
<dbReference type="Gene3D" id="3.40.50.620">
    <property type="entry name" value="HUPs"/>
    <property type="match status" value="1"/>
</dbReference>
<dbReference type="SUPFAM" id="SSF48173">
    <property type="entry name" value="Cryptochrome/photolyase FAD-binding domain"/>
    <property type="match status" value="1"/>
</dbReference>
<dbReference type="Pfam" id="PF00875">
    <property type="entry name" value="DNA_photolyase"/>
    <property type="match status" value="1"/>
</dbReference>
<evidence type="ECO:0000313" key="9">
    <source>
        <dbReference type="Proteomes" id="UP001597545"/>
    </source>
</evidence>